<gene>
    <name evidence="1" type="ORF">GQ588_09225</name>
</gene>
<proteinExistence type="predicted"/>
<evidence type="ECO:0000313" key="2">
    <source>
        <dbReference type="Proteomes" id="UP000430508"/>
    </source>
</evidence>
<name>A0A857DJY1_9FIRM</name>
<dbReference type="RefSeq" id="WP_019226472.1">
    <property type="nucleotide sequence ID" value="NZ_CP046996.1"/>
</dbReference>
<sequence length="100" mass="11974">MENQFAELYHDFEMYQHCQLIFSEQAPDGVKIQQISYDTFKPIKDDNGILYFPMNELGFGYFITNNFNIVKMPSKQKKVMYRIEKDGEEYFSIYLFGPKK</sequence>
<dbReference type="Proteomes" id="UP000430508">
    <property type="component" value="Chromosome"/>
</dbReference>
<accession>A0A857DJY1</accession>
<reference evidence="1 2" key="1">
    <citation type="submission" date="2019-12" db="EMBL/GenBank/DDBJ databases">
        <title>Sequence classification of anaerobic respiratory reductive dehalogenases: First we see many, then we see few.</title>
        <authorList>
            <person name="Molenda O."/>
            <person name="Puentes Jacome L.A."/>
            <person name="Cao X."/>
            <person name="Nesbo C.L."/>
            <person name="Tang S."/>
            <person name="Morson N."/>
            <person name="Patron J."/>
            <person name="Lomheim L."/>
            <person name="Wishart D.S."/>
            <person name="Edwards E.A."/>
        </authorList>
    </citation>
    <scope>NUCLEOTIDE SEQUENCE [LARGE SCALE GENOMIC DNA]</scope>
    <source>
        <strain evidence="1 2">12DCA</strain>
    </source>
</reference>
<dbReference type="AlphaFoldDB" id="A0A857DJY1"/>
<organism evidence="1 2">
    <name type="scientific">Dehalobacter restrictus</name>
    <dbReference type="NCBI Taxonomy" id="55583"/>
    <lineage>
        <taxon>Bacteria</taxon>
        <taxon>Bacillati</taxon>
        <taxon>Bacillota</taxon>
        <taxon>Clostridia</taxon>
        <taxon>Eubacteriales</taxon>
        <taxon>Desulfitobacteriaceae</taxon>
        <taxon>Dehalobacter</taxon>
    </lineage>
</organism>
<protein>
    <submittedName>
        <fullName evidence="1">Uncharacterized protein</fullName>
    </submittedName>
</protein>
<evidence type="ECO:0000313" key="1">
    <source>
        <dbReference type="EMBL" id="QHA00802.1"/>
    </source>
</evidence>
<dbReference type="EMBL" id="CP046996">
    <property type="protein sequence ID" value="QHA00802.1"/>
    <property type="molecule type" value="Genomic_DNA"/>
</dbReference>